<feature type="compositionally biased region" description="Polar residues" evidence="1">
    <location>
        <begin position="171"/>
        <end position="184"/>
    </location>
</feature>
<protein>
    <submittedName>
        <fullName evidence="2">Uncharacterized protein</fullName>
    </submittedName>
</protein>
<feature type="region of interest" description="Disordered" evidence="1">
    <location>
        <begin position="168"/>
        <end position="225"/>
    </location>
</feature>
<feature type="region of interest" description="Disordered" evidence="1">
    <location>
        <begin position="528"/>
        <end position="581"/>
    </location>
</feature>
<feature type="region of interest" description="Disordered" evidence="1">
    <location>
        <begin position="441"/>
        <end position="495"/>
    </location>
</feature>
<feature type="compositionally biased region" description="Polar residues" evidence="1">
    <location>
        <begin position="201"/>
        <end position="213"/>
    </location>
</feature>
<feature type="compositionally biased region" description="Low complexity" evidence="1">
    <location>
        <begin position="364"/>
        <end position="386"/>
    </location>
</feature>
<keyword evidence="3" id="KW-1185">Reference proteome</keyword>
<feature type="compositionally biased region" description="Pro residues" evidence="1">
    <location>
        <begin position="72"/>
        <end position="84"/>
    </location>
</feature>
<evidence type="ECO:0000313" key="2">
    <source>
        <dbReference type="EMBL" id="KAF8910603.1"/>
    </source>
</evidence>
<name>A0A9P5NVI9_GYMJU</name>
<feature type="region of interest" description="Disordered" evidence="1">
    <location>
        <begin position="262"/>
        <end position="309"/>
    </location>
</feature>
<gene>
    <name evidence="2" type="ORF">CPB84DRAFT_1842591</name>
</gene>
<feature type="region of interest" description="Disordered" evidence="1">
    <location>
        <begin position="600"/>
        <end position="621"/>
    </location>
</feature>
<feature type="region of interest" description="Disordered" evidence="1">
    <location>
        <begin position="35"/>
        <end position="103"/>
    </location>
</feature>
<feature type="compositionally biased region" description="Low complexity" evidence="1">
    <location>
        <begin position="528"/>
        <end position="539"/>
    </location>
</feature>
<reference evidence="2" key="1">
    <citation type="submission" date="2020-11" db="EMBL/GenBank/DDBJ databases">
        <authorList>
            <consortium name="DOE Joint Genome Institute"/>
            <person name="Ahrendt S."/>
            <person name="Riley R."/>
            <person name="Andreopoulos W."/>
            <person name="LaButti K."/>
            <person name="Pangilinan J."/>
            <person name="Ruiz-duenas F.J."/>
            <person name="Barrasa J.M."/>
            <person name="Sanchez-Garcia M."/>
            <person name="Camarero S."/>
            <person name="Miyauchi S."/>
            <person name="Serrano A."/>
            <person name="Linde D."/>
            <person name="Babiker R."/>
            <person name="Drula E."/>
            <person name="Ayuso-Fernandez I."/>
            <person name="Pacheco R."/>
            <person name="Padilla G."/>
            <person name="Ferreira P."/>
            <person name="Barriuso J."/>
            <person name="Kellner H."/>
            <person name="Castanera R."/>
            <person name="Alfaro M."/>
            <person name="Ramirez L."/>
            <person name="Pisabarro A.G."/>
            <person name="Kuo A."/>
            <person name="Tritt A."/>
            <person name="Lipzen A."/>
            <person name="He G."/>
            <person name="Yan M."/>
            <person name="Ng V."/>
            <person name="Cullen D."/>
            <person name="Martin F."/>
            <person name="Rosso M.-N."/>
            <person name="Henrissat B."/>
            <person name="Hibbett D."/>
            <person name="Martinez A.T."/>
            <person name="Grigoriev I.V."/>
        </authorList>
    </citation>
    <scope>NUCLEOTIDE SEQUENCE</scope>
    <source>
        <strain evidence="2">AH 44721</strain>
    </source>
</reference>
<feature type="region of interest" description="Disordered" evidence="1">
    <location>
        <begin position="363"/>
        <end position="408"/>
    </location>
</feature>
<feature type="compositionally biased region" description="Low complexity" evidence="1">
    <location>
        <begin position="552"/>
        <end position="576"/>
    </location>
</feature>
<comment type="caution">
    <text evidence="2">The sequence shown here is derived from an EMBL/GenBank/DDBJ whole genome shotgun (WGS) entry which is preliminary data.</text>
</comment>
<dbReference type="Proteomes" id="UP000724874">
    <property type="component" value="Unassembled WGS sequence"/>
</dbReference>
<feature type="compositionally biased region" description="Low complexity" evidence="1">
    <location>
        <begin position="35"/>
        <end position="71"/>
    </location>
</feature>
<proteinExistence type="predicted"/>
<organism evidence="2 3">
    <name type="scientific">Gymnopilus junonius</name>
    <name type="common">Spectacular rustgill mushroom</name>
    <name type="synonym">Gymnopilus spectabilis subsp. junonius</name>
    <dbReference type="NCBI Taxonomy" id="109634"/>
    <lineage>
        <taxon>Eukaryota</taxon>
        <taxon>Fungi</taxon>
        <taxon>Dikarya</taxon>
        <taxon>Basidiomycota</taxon>
        <taxon>Agaricomycotina</taxon>
        <taxon>Agaricomycetes</taxon>
        <taxon>Agaricomycetidae</taxon>
        <taxon>Agaricales</taxon>
        <taxon>Agaricineae</taxon>
        <taxon>Hymenogastraceae</taxon>
        <taxon>Gymnopilus</taxon>
    </lineage>
</organism>
<feature type="compositionally biased region" description="Low complexity" evidence="1">
    <location>
        <begin position="85"/>
        <end position="94"/>
    </location>
</feature>
<dbReference type="OrthoDB" id="2163387at2759"/>
<feature type="region of interest" description="Disordered" evidence="1">
    <location>
        <begin position="652"/>
        <end position="672"/>
    </location>
</feature>
<dbReference type="AlphaFoldDB" id="A0A9P5NVI9"/>
<evidence type="ECO:0000313" key="3">
    <source>
        <dbReference type="Proteomes" id="UP000724874"/>
    </source>
</evidence>
<feature type="compositionally biased region" description="Polar residues" evidence="1">
    <location>
        <begin position="264"/>
        <end position="275"/>
    </location>
</feature>
<feature type="compositionally biased region" description="Polar residues" evidence="1">
    <location>
        <begin position="460"/>
        <end position="485"/>
    </location>
</feature>
<dbReference type="EMBL" id="JADNYJ010000006">
    <property type="protein sequence ID" value="KAF8910603.1"/>
    <property type="molecule type" value="Genomic_DNA"/>
</dbReference>
<evidence type="ECO:0000256" key="1">
    <source>
        <dbReference type="SAM" id="MobiDB-lite"/>
    </source>
</evidence>
<feature type="compositionally biased region" description="Low complexity" evidence="1">
    <location>
        <begin position="600"/>
        <end position="609"/>
    </location>
</feature>
<sequence>MDEKMKIIVRIISGPAEVLAPPKGLSLTTIHTDALLPSSSSPTATSSQLSAATTSSTAHARMATPSSSATSPSPPMPYLHPGPPSQQASASSQADPVDQEQRKKAVNKFLARAEVAMVTRALRARLAYASYKATHNIPHIPLRDLEAQSQSQTASFNRTIAAKRKAVGATGSYSSQPTSSNSAGAGNLRRGGSGTMAPPATVSSPRSHHTSVNGGPAYPTYNDAARNTSQAPSLYTSILAPLRLNRRGLYITLMTRLSQLPDASRSQAKGKQTSKAGKAPASPSRRRTAGGSIDKGKRKQRSDNMAVDADGDIDMKAAAALTSLLMHNRPSIAGSASSPRSSIDGSEVGSVYSYSQFTQSSARASNTSAPAPLSAAPSSSNLLPEPGIRMQTPPPGPPKQHTTPRAAPTDSEAANLMLFLATSPSPVRPGNKESRDMAAFRALGGGSGPLRSKGRVLFPPTSTADPSTPGQEDSPAPSGSTSHKPTSALARSGDASFTSSISSIGAELGGGSQAGANEDPSSQIISIASGSGSAASSTGPAVSQLLPPAPLPLTLAPTSPAGRRGTPPNPRPNLVGVPGGNGNAGPLDFGFNEFINASPSSPRSAHAHAYGVSTNPKPNLGLRADVGRKLFEEEQMRHAQALQAAAAAAAVGNTGQRQEERPLGAGIDLIHS</sequence>
<accession>A0A9P5NVI9</accession>